<dbReference type="EMBL" id="LAZR01041918">
    <property type="protein sequence ID" value="KKL10792.1"/>
    <property type="molecule type" value="Genomic_DNA"/>
</dbReference>
<comment type="caution">
    <text evidence="1">The sequence shown here is derived from an EMBL/GenBank/DDBJ whole genome shotgun (WGS) entry which is preliminary data.</text>
</comment>
<name>A0A0F9BAH0_9ZZZZ</name>
<accession>A0A0F9BAH0</accession>
<dbReference type="Gene3D" id="3.40.50.300">
    <property type="entry name" value="P-loop containing nucleotide triphosphate hydrolases"/>
    <property type="match status" value="1"/>
</dbReference>
<organism evidence="1">
    <name type="scientific">marine sediment metagenome</name>
    <dbReference type="NCBI Taxonomy" id="412755"/>
    <lineage>
        <taxon>unclassified sequences</taxon>
        <taxon>metagenomes</taxon>
        <taxon>ecological metagenomes</taxon>
    </lineage>
</organism>
<gene>
    <name evidence="1" type="ORF">LCGC14_2552300</name>
</gene>
<protein>
    <submittedName>
        <fullName evidence="1">Uncharacterized protein</fullName>
    </submittedName>
</protein>
<reference evidence="1" key="1">
    <citation type="journal article" date="2015" name="Nature">
        <title>Complex archaea that bridge the gap between prokaryotes and eukaryotes.</title>
        <authorList>
            <person name="Spang A."/>
            <person name="Saw J.H."/>
            <person name="Jorgensen S.L."/>
            <person name="Zaremba-Niedzwiedzka K."/>
            <person name="Martijn J."/>
            <person name="Lind A.E."/>
            <person name="van Eijk R."/>
            <person name="Schleper C."/>
            <person name="Guy L."/>
            <person name="Ettema T.J."/>
        </authorList>
    </citation>
    <scope>NUCLEOTIDE SEQUENCE</scope>
</reference>
<sequence>ILRAIRAAFLNEGHDDDIRHGSVRSEVTLSFNEGTVIVWYKEMGKGGCYAVRIVGQPEQSFTKTNGVVPDQIKEYLGIGEIEVDANTKLTPQLSDQFDEPFILWETGSKRARIIGKATRLDMVVTAQLNCKKTLDKSKRDVGTREEQLVSFEEKLQSIPDYKALEKRLSTADEMLDLVRDNSDIVSHARELGEELEVAQSLLMTVDTARVRSSITEATEMLTRAEHITALVKQLREATAELNVQETHAEDVRIAAESLREQYQSGCEEQGVCTVCDGLLNHEECAG</sequence>
<evidence type="ECO:0000313" key="1">
    <source>
        <dbReference type="EMBL" id="KKL10792.1"/>
    </source>
</evidence>
<feature type="non-terminal residue" evidence="1">
    <location>
        <position position="1"/>
    </location>
</feature>
<dbReference type="InterPro" id="IPR027417">
    <property type="entry name" value="P-loop_NTPase"/>
</dbReference>
<dbReference type="AlphaFoldDB" id="A0A0F9BAH0"/>
<proteinExistence type="predicted"/>